<sequence length="183" mass="20728">MNDDTKQKNRKLVRNLVLIAVGMFGFGYVLVPIYDVFCDITGLNGKTASVAVAETAREVDESREVTVEFVTSLNQAAPMAFRAETYKMKVHPGQYYTVNFYAENLTDKPMIARAIPSITPGQAAEFFTKTQCFCFDEQSFEAHESKTMPVRFVVDPKLPEKYKTITLAYTFFDNTELTAKKQK</sequence>
<evidence type="ECO:0000256" key="3">
    <source>
        <dbReference type="ARBA" id="ARBA00009620"/>
    </source>
</evidence>
<feature type="transmembrane region" description="Helical" evidence="10">
    <location>
        <begin position="12"/>
        <end position="34"/>
    </location>
</feature>
<keyword evidence="6" id="KW-0735">Signal-anchor</keyword>
<accession>A0A4P9URX2</accession>
<dbReference type="Pfam" id="PF04442">
    <property type="entry name" value="CtaG_Cox11"/>
    <property type="match status" value="1"/>
</dbReference>
<evidence type="ECO:0000256" key="5">
    <source>
        <dbReference type="ARBA" id="ARBA00022692"/>
    </source>
</evidence>
<dbReference type="InterPro" id="IPR023471">
    <property type="entry name" value="CtaG/Cox11_dom_sf"/>
</dbReference>
<evidence type="ECO:0000256" key="8">
    <source>
        <dbReference type="ARBA" id="ARBA00023008"/>
    </source>
</evidence>
<evidence type="ECO:0000256" key="1">
    <source>
        <dbReference type="ARBA" id="ARBA00004007"/>
    </source>
</evidence>
<dbReference type="RefSeq" id="WP_017838880.1">
    <property type="nucleotide sequence ID" value="NZ_CP035467.1"/>
</dbReference>
<comment type="subcellular location">
    <subcellularLocation>
        <location evidence="2">Cell inner membrane</location>
        <topology evidence="2">Single-pass type II membrane protein</topology>
        <orientation evidence="2">Periplasmic side</orientation>
    </subcellularLocation>
</comment>
<dbReference type="EMBL" id="CP035467">
    <property type="protein sequence ID" value="QCW83250.1"/>
    <property type="molecule type" value="Genomic_DNA"/>
</dbReference>
<evidence type="ECO:0000256" key="9">
    <source>
        <dbReference type="ARBA" id="ARBA00023136"/>
    </source>
</evidence>
<dbReference type="KEGG" id="mbur:EQU24_14120"/>
<reference evidence="12" key="1">
    <citation type="journal article" date="2019" name="J. Bacteriol.">
        <title>A Mutagenic Screen Identifies a TonB-Dependent Receptor Required for the Lanthanide Metal Switch in the Type I Methanotroph 'Methylotuvimicrobium buryatense' 5GB1C.</title>
        <authorList>
            <person name="Groom J.D."/>
            <person name="Ford S.M."/>
            <person name="Pesesky M.W."/>
            <person name="Lidstrom M.E."/>
        </authorList>
    </citation>
    <scope>NUCLEOTIDE SEQUENCE [LARGE SCALE GENOMIC DNA]</scope>
    <source>
        <strain evidence="12">5GB1C</strain>
    </source>
</reference>
<dbReference type="Proteomes" id="UP000305881">
    <property type="component" value="Chromosome"/>
</dbReference>
<dbReference type="PANTHER" id="PTHR21320:SF3">
    <property type="entry name" value="CYTOCHROME C OXIDASE ASSEMBLY PROTEIN COX11, MITOCHONDRIAL-RELATED"/>
    <property type="match status" value="1"/>
</dbReference>
<keyword evidence="5 10" id="KW-0812">Transmembrane</keyword>
<evidence type="ECO:0000256" key="4">
    <source>
        <dbReference type="ARBA" id="ARBA00015384"/>
    </source>
</evidence>
<keyword evidence="9 10" id="KW-0472">Membrane</keyword>
<dbReference type="PIRSF" id="PIRSF005413">
    <property type="entry name" value="COX11"/>
    <property type="match status" value="1"/>
</dbReference>
<dbReference type="NCBIfam" id="NF003465">
    <property type="entry name" value="PRK05089.1"/>
    <property type="match status" value="1"/>
</dbReference>
<dbReference type="PANTHER" id="PTHR21320">
    <property type="entry name" value="CYTOCHROME C OXIDASE ASSEMBLY PROTEIN COX11-RELATED"/>
    <property type="match status" value="1"/>
</dbReference>
<dbReference type="Gene3D" id="2.60.370.10">
    <property type="entry name" value="Ctag/Cox11"/>
    <property type="match status" value="1"/>
</dbReference>
<gene>
    <name evidence="11" type="ORF">EQU24_14120</name>
</gene>
<comment type="function">
    <text evidence="1">Exerts its effect at some terminal stage of cytochrome c oxidase synthesis, probably by being involved in the insertion of the copper B into subunit I.</text>
</comment>
<keyword evidence="7 10" id="KW-1133">Transmembrane helix</keyword>
<dbReference type="GO" id="GO:0005507">
    <property type="term" value="F:copper ion binding"/>
    <property type="evidence" value="ECO:0007669"/>
    <property type="project" value="InterPro"/>
</dbReference>
<proteinExistence type="inferred from homology"/>
<evidence type="ECO:0000256" key="6">
    <source>
        <dbReference type="ARBA" id="ARBA00022968"/>
    </source>
</evidence>
<dbReference type="STRING" id="675511.GCA_000341735_00223"/>
<dbReference type="InterPro" id="IPR007533">
    <property type="entry name" value="Cyt_c_oxidase_assmbl_CtaG"/>
</dbReference>
<evidence type="ECO:0000313" key="11">
    <source>
        <dbReference type="EMBL" id="QCW83250.1"/>
    </source>
</evidence>
<evidence type="ECO:0000313" key="12">
    <source>
        <dbReference type="Proteomes" id="UP000305881"/>
    </source>
</evidence>
<protein>
    <recommendedName>
        <fullName evidence="4">Cytochrome c oxidase assembly protein CtaG</fullName>
    </recommendedName>
</protein>
<keyword evidence="12" id="KW-1185">Reference proteome</keyword>
<evidence type="ECO:0000256" key="7">
    <source>
        <dbReference type="ARBA" id="ARBA00022989"/>
    </source>
</evidence>
<evidence type="ECO:0000256" key="10">
    <source>
        <dbReference type="SAM" id="Phobius"/>
    </source>
</evidence>
<dbReference type="AlphaFoldDB" id="A0A4P9URX2"/>
<dbReference type="GO" id="GO:0005886">
    <property type="term" value="C:plasma membrane"/>
    <property type="evidence" value="ECO:0007669"/>
    <property type="project" value="UniProtKB-SubCell"/>
</dbReference>
<name>A0A4P9URX2_METBY</name>
<dbReference type="SUPFAM" id="SSF110111">
    <property type="entry name" value="Ctag/Cox11"/>
    <property type="match status" value="1"/>
</dbReference>
<evidence type="ECO:0000256" key="2">
    <source>
        <dbReference type="ARBA" id="ARBA00004382"/>
    </source>
</evidence>
<dbReference type="OrthoDB" id="9804841at2"/>
<keyword evidence="8" id="KW-0186">Copper</keyword>
<organism evidence="11 12">
    <name type="scientific">Methylotuvimicrobium buryatense</name>
    <name type="common">Methylomicrobium buryatense</name>
    <dbReference type="NCBI Taxonomy" id="95641"/>
    <lineage>
        <taxon>Bacteria</taxon>
        <taxon>Pseudomonadati</taxon>
        <taxon>Pseudomonadota</taxon>
        <taxon>Gammaproteobacteria</taxon>
        <taxon>Methylococcales</taxon>
        <taxon>Methylococcaceae</taxon>
        <taxon>Methylotuvimicrobium</taxon>
    </lineage>
</organism>
<comment type="similarity">
    <text evidence="3">Belongs to the COX11/CtaG family.</text>
</comment>